<reference evidence="3 4" key="1">
    <citation type="journal article" date="2016" name="BMC Genomics">
        <title>Genomic analysis of the nitrate-respiring Sphingopyxis granuli (formerly Sphingomonas macrogoltabida) strain TFA.</title>
        <authorList>
            <person name="Garcia-Romero I."/>
            <person name="Perez-Pulido A.J."/>
            <person name="Gonzalez-Flores Y.E."/>
            <person name="Reyes-Ramirez F."/>
            <person name="Santero E."/>
            <person name="Floriano B."/>
        </authorList>
    </citation>
    <scope>NUCLEOTIDE SEQUENCE [LARGE SCALE GENOMIC DNA]</scope>
    <source>
        <strain evidence="3 4">TFA</strain>
    </source>
</reference>
<keyword evidence="4" id="KW-1185">Reference proteome</keyword>
<dbReference type="GO" id="GO:0008800">
    <property type="term" value="F:beta-lactamase activity"/>
    <property type="evidence" value="ECO:0007669"/>
    <property type="project" value="UniProtKB-EC"/>
</dbReference>
<evidence type="ECO:0000259" key="2">
    <source>
        <dbReference type="SMART" id="SM00849"/>
    </source>
</evidence>
<dbReference type="InterPro" id="IPR001279">
    <property type="entry name" value="Metallo-B-lactamas"/>
</dbReference>
<dbReference type="SUPFAM" id="SSF56281">
    <property type="entry name" value="Metallo-hydrolase/oxidoreductase"/>
    <property type="match status" value="1"/>
</dbReference>
<feature type="compositionally biased region" description="Basic residues" evidence="1">
    <location>
        <begin position="1"/>
        <end position="10"/>
    </location>
</feature>
<dbReference type="EC" id="3.5.2.6" evidence="3"/>
<organism evidence="3 4">
    <name type="scientific">Sphingopyxis granuli</name>
    <dbReference type="NCBI Taxonomy" id="267128"/>
    <lineage>
        <taxon>Bacteria</taxon>
        <taxon>Pseudomonadati</taxon>
        <taxon>Pseudomonadota</taxon>
        <taxon>Alphaproteobacteria</taxon>
        <taxon>Sphingomonadales</taxon>
        <taxon>Sphingomonadaceae</taxon>
        <taxon>Sphingopyxis</taxon>
    </lineage>
</organism>
<gene>
    <name evidence="3" type="primary">blaTHIN-B</name>
    <name evidence="3" type="ORF">SGRAN_3373</name>
</gene>
<keyword evidence="3" id="KW-0378">Hydrolase</keyword>
<dbReference type="Gene3D" id="3.60.15.10">
    <property type="entry name" value="Ribonuclease Z/Hydroxyacylglutathione hydrolase-like"/>
    <property type="match status" value="1"/>
</dbReference>
<dbReference type="CDD" id="cd16315">
    <property type="entry name" value="EVM-1-like_MBL-B3"/>
    <property type="match status" value="1"/>
</dbReference>
<dbReference type="KEGG" id="sgi:SGRAN_3373"/>
<evidence type="ECO:0000313" key="4">
    <source>
        <dbReference type="Proteomes" id="UP000058599"/>
    </source>
</evidence>
<dbReference type="NCBIfam" id="NF033105">
    <property type="entry name" value="bla_subclass_B3"/>
    <property type="match status" value="1"/>
</dbReference>
<dbReference type="Proteomes" id="UP000058599">
    <property type="component" value="Chromosome"/>
</dbReference>
<name>A0AA86GP09_9SPHN</name>
<accession>A0AA86GP09</accession>
<feature type="region of interest" description="Disordered" evidence="1">
    <location>
        <begin position="1"/>
        <end position="23"/>
    </location>
</feature>
<dbReference type="RefSeq" id="WP_237233549.1">
    <property type="nucleotide sequence ID" value="NZ_CP012199.1"/>
</dbReference>
<protein>
    <submittedName>
        <fullName evidence="3">SubclassB3 beta-lactamase</fullName>
        <ecNumber evidence="3">3.5.2.6</ecNumber>
    </submittedName>
</protein>
<evidence type="ECO:0000256" key="1">
    <source>
        <dbReference type="SAM" id="MobiDB-lite"/>
    </source>
</evidence>
<dbReference type="PANTHER" id="PTHR42951">
    <property type="entry name" value="METALLO-BETA-LACTAMASE DOMAIN-CONTAINING"/>
    <property type="match status" value="1"/>
</dbReference>
<evidence type="ECO:0000313" key="3">
    <source>
        <dbReference type="EMBL" id="AMG75716.1"/>
    </source>
</evidence>
<dbReference type="Pfam" id="PF00753">
    <property type="entry name" value="Lactamase_B"/>
    <property type="match status" value="1"/>
</dbReference>
<dbReference type="EMBL" id="CP012199">
    <property type="protein sequence ID" value="AMG75716.1"/>
    <property type="molecule type" value="Genomic_DNA"/>
</dbReference>
<feature type="region of interest" description="Disordered" evidence="1">
    <location>
        <begin position="163"/>
        <end position="183"/>
    </location>
</feature>
<dbReference type="InterPro" id="IPR050855">
    <property type="entry name" value="NDM-1-like"/>
</dbReference>
<dbReference type="InterPro" id="IPR036866">
    <property type="entry name" value="RibonucZ/Hydroxyglut_hydro"/>
</dbReference>
<dbReference type="PANTHER" id="PTHR42951:SF17">
    <property type="entry name" value="METALLO-BETA-LACTAMASE DOMAIN-CONTAINING PROTEIN"/>
    <property type="match status" value="1"/>
</dbReference>
<dbReference type="SMART" id="SM00849">
    <property type="entry name" value="Lactamase_B"/>
    <property type="match status" value="1"/>
</dbReference>
<sequence>MFGSRRIARWTRRDTGTPAPRGHGRISMAVLLLAGCTPQTGTPPPAPAAPTGEALAAACEGRDGWSDPAPPAKIFGNSYYVGTCGISAVLIEAPDGLVLIDAATEEAAPAILANIRALGFDPKQIHTLLASHEHLDHVGGLKVLQDATGATVHARPEAVATLTSGEPEARDPQHGAIPPSRGVTVTGDLRDREALPIADLHLTPHATPGHTPGSTSWTWRSCDGSDCRTIAYIDSLSAVSADAYRFADHPDYVAMQRATFAKVPTLPCDILITPHPGASGLFARFAGDAPLTDPEGCRRYAEDAAKRLDARLAKEAAAK</sequence>
<proteinExistence type="predicted"/>
<feature type="domain" description="Metallo-beta-lactamase" evidence="2">
    <location>
        <begin position="85"/>
        <end position="275"/>
    </location>
</feature>
<dbReference type="AlphaFoldDB" id="A0AA86GP09"/>